<feature type="domain" description="AH" evidence="3">
    <location>
        <begin position="278"/>
        <end position="367"/>
    </location>
</feature>
<sequence>MATGSRNIVTRKIALMGYPCVGKSSITLRFVQGHFPDAYDTTIEDLHNKPYRWLGRDYNLKITDTAGQQEYSIFPRSCSVDIDGFILVYAIDDKKSFEIIQVIHDKIMETVGDNKVPIVIVGNKSDLQHASRMVTKEDGSKLAQKWRAAFIETSAKDNTMMSENIFQPTVRCDSGATAPPGEEDQSNMDGAATMSRFPNLPKMAEAVGNVDVVAKVESLKKWTIGTFKNSKQQLLEHMGKVDKTVDEQFEKECEELKDLHRRCSQLRFLKFVFMFHLKARIEFDVSRHELESLHSHATASPTAIQMASDKASQHRDKYEGLKADVRVKLRLLEEHRVKVMTSRLEQLQGALAAYFSGNAELLAAALRELASLSTPATSFLL</sequence>
<dbReference type="GO" id="GO:0007165">
    <property type="term" value="P:signal transduction"/>
    <property type="evidence" value="ECO:0007669"/>
    <property type="project" value="InterPro"/>
</dbReference>
<dbReference type="SUPFAM" id="SSF52540">
    <property type="entry name" value="P-loop containing nucleoside triphosphate hydrolases"/>
    <property type="match status" value="1"/>
</dbReference>
<name>A0AAN8F9K5_TRICO</name>
<dbReference type="GO" id="GO:0016020">
    <property type="term" value="C:membrane"/>
    <property type="evidence" value="ECO:0007669"/>
    <property type="project" value="InterPro"/>
</dbReference>
<dbReference type="SUPFAM" id="SSF103657">
    <property type="entry name" value="BAR/IMD domain-like"/>
    <property type="match status" value="1"/>
</dbReference>
<proteinExistence type="predicted"/>
<protein>
    <submittedName>
        <fullName evidence="4">AH domain-containing protein</fullName>
    </submittedName>
</protein>
<dbReference type="Pfam" id="PF06456">
    <property type="entry name" value="Arfaptin"/>
    <property type="match status" value="1"/>
</dbReference>
<dbReference type="GO" id="GO:0005525">
    <property type="term" value="F:GTP binding"/>
    <property type="evidence" value="ECO:0007669"/>
    <property type="project" value="UniProtKB-KW"/>
</dbReference>
<evidence type="ECO:0000256" key="1">
    <source>
        <dbReference type="ARBA" id="ARBA00022741"/>
    </source>
</evidence>
<organism evidence="4 5">
    <name type="scientific">Trichostrongylus colubriformis</name>
    <name type="common">Black scour worm</name>
    <dbReference type="NCBI Taxonomy" id="6319"/>
    <lineage>
        <taxon>Eukaryota</taxon>
        <taxon>Metazoa</taxon>
        <taxon>Ecdysozoa</taxon>
        <taxon>Nematoda</taxon>
        <taxon>Chromadorea</taxon>
        <taxon>Rhabditida</taxon>
        <taxon>Rhabditina</taxon>
        <taxon>Rhabditomorpha</taxon>
        <taxon>Strongyloidea</taxon>
        <taxon>Trichostrongylidae</taxon>
        <taxon>Trichostrongylus</taxon>
    </lineage>
</organism>
<evidence type="ECO:0000259" key="3">
    <source>
        <dbReference type="PROSITE" id="PS50870"/>
    </source>
</evidence>
<evidence type="ECO:0000256" key="2">
    <source>
        <dbReference type="ARBA" id="ARBA00023134"/>
    </source>
</evidence>
<dbReference type="AlphaFoldDB" id="A0AAN8F9K5"/>
<dbReference type="Gene3D" id="1.20.1270.60">
    <property type="entry name" value="Arfaptin homology (AH) domain/BAR domain"/>
    <property type="match status" value="2"/>
</dbReference>
<accession>A0AAN8F9K5</accession>
<dbReference type="GO" id="GO:0005737">
    <property type="term" value="C:cytoplasm"/>
    <property type="evidence" value="ECO:0007669"/>
    <property type="project" value="UniProtKB-ARBA"/>
</dbReference>
<evidence type="ECO:0000313" key="5">
    <source>
        <dbReference type="Proteomes" id="UP001331761"/>
    </source>
</evidence>
<dbReference type="SMART" id="SM00174">
    <property type="entry name" value="RHO"/>
    <property type="match status" value="1"/>
</dbReference>
<dbReference type="InterPro" id="IPR027417">
    <property type="entry name" value="P-loop_NTPase"/>
</dbReference>
<keyword evidence="5" id="KW-1185">Reference proteome</keyword>
<dbReference type="SMART" id="SM01015">
    <property type="entry name" value="Arfaptin"/>
    <property type="match status" value="1"/>
</dbReference>
<dbReference type="GO" id="GO:0003924">
    <property type="term" value="F:GTPase activity"/>
    <property type="evidence" value="ECO:0007669"/>
    <property type="project" value="InterPro"/>
</dbReference>
<dbReference type="PROSITE" id="PS51419">
    <property type="entry name" value="RAB"/>
    <property type="match status" value="1"/>
</dbReference>
<dbReference type="PROSITE" id="PS51421">
    <property type="entry name" value="RAS"/>
    <property type="match status" value="1"/>
</dbReference>
<dbReference type="InterPro" id="IPR010504">
    <property type="entry name" value="AH_dom"/>
</dbReference>
<keyword evidence="2" id="KW-0342">GTP-binding</keyword>
<dbReference type="Gene3D" id="3.40.50.300">
    <property type="entry name" value="P-loop containing nucleotide triphosphate hydrolases"/>
    <property type="match status" value="1"/>
</dbReference>
<dbReference type="InterPro" id="IPR001806">
    <property type="entry name" value="Small_GTPase"/>
</dbReference>
<reference evidence="4 5" key="1">
    <citation type="submission" date="2019-10" db="EMBL/GenBank/DDBJ databases">
        <title>Assembly and Annotation for the nematode Trichostrongylus colubriformis.</title>
        <authorList>
            <person name="Martin J."/>
        </authorList>
    </citation>
    <scope>NUCLEOTIDE SEQUENCE [LARGE SCALE GENOMIC DNA]</scope>
    <source>
        <strain evidence="4">G859</strain>
        <tissue evidence="4">Whole worm</tissue>
    </source>
</reference>
<dbReference type="PANTHER" id="PTHR24070">
    <property type="entry name" value="RAS, DI-RAS, AND RHEB FAMILY MEMBERS OF SMALL GTPASE SUPERFAMILY"/>
    <property type="match status" value="1"/>
</dbReference>
<dbReference type="PROSITE" id="PS50870">
    <property type="entry name" value="AH"/>
    <property type="match status" value="1"/>
</dbReference>
<dbReference type="InterPro" id="IPR020849">
    <property type="entry name" value="Small_GTPase_Ras-type"/>
</dbReference>
<dbReference type="PRINTS" id="PR00449">
    <property type="entry name" value="RASTRNSFRMNG"/>
</dbReference>
<keyword evidence="1" id="KW-0547">Nucleotide-binding</keyword>
<gene>
    <name evidence="4" type="ORF">GCK32_006087</name>
</gene>
<dbReference type="InterPro" id="IPR005225">
    <property type="entry name" value="Small_GTP-bd"/>
</dbReference>
<dbReference type="Pfam" id="PF00071">
    <property type="entry name" value="Ras"/>
    <property type="match status" value="1"/>
</dbReference>
<dbReference type="EMBL" id="WIXE01022357">
    <property type="protein sequence ID" value="KAK5967558.1"/>
    <property type="molecule type" value="Genomic_DNA"/>
</dbReference>
<dbReference type="GO" id="GO:0019904">
    <property type="term" value="F:protein domain specific binding"/>
    <property type="evidence" value="ECO:0007669"/>
    <property type="project" value="InterPro"/>
</dbReference>
<dbReference type="InterPro" id="IPR027267">
    <property type="entry name" value="AH/BAR_dom_sf"/>
</dbReference>
<dbReference type="SMART" id="SM00175">
    <property type="entry name" value="RAB"/>
    <property type="match status" value="1"/>
</dbReference>
<evidence type="ECO:0000313" key="4">
    <source>
        <dbReference type="EMBL" id="KAK5967558.1"/>
    </source>
</evidence>
<dbReference type="Proteomes" id="UP001331761">
    <property type="component" value="Unassembled WGS sequence"/>
</dbReference>
<comment type="caution">
    <text evidence="4">The sequence shown here is derived from an EMBL/GenBank/DDBJ whole genome shotgun (WGS) entry which is preliminary data.</text>
</comment>
<dbReference type="NCBIfam" id="TIGR00231">
    <property type="entry name" value="small_GTP"/>
    <property type="match status" value="1"/>
</dbReference>
<dbReference type="SMART" id="SM00173">
    <property type="entry name" value="RAS"/>
    <property type="match status" value="1"/>
</dbReference>